<keyword evidence="3" id="KW-0808">Transferase</keyword>
<dbReference type="SMART" id="SM00382">
    <property type="entry name" value="AAA"/>
    <property type="match status" value="2"/>
</dbReference>
<evidence type="ECO:0000256" key="5">
    <source>
        <dbReference type="ARBA" id="ARBA00022777"/>
    </source>
</evidence>
<dbReference type="SUPFAM" id="SSF52540">
    <property type="entry name" value="P-loop containing nucleoside triphosphate hydrolases"/>
    <property type="match status" value="2"/>
</dbReference>
<dbReference type="EC" id="2.7.11.1" evidence="1"/>
<dbReference type="CDD" id="cd19488">
    <property type="entry name" value="KaiC-like_N"/>
    <property type="match status" value="1"/>
</dbReference>
<dbReference type="PANTHER" id="PTHR42926:SF1">
    <property type="entry name" value="CIRCADIAN CLOCK OSCILLATOR PROTEIN KAIC 1"/>
    <property type="match status" value="1"/>
</dbReference>
<keyword evidence="4" id="KW-0677">Repeat</keyword>
<keyword evidence="5" id="KW-0418">Kinase</keyword>
<sequence length="494" mass="54541">MITSKAATGIVGLDDILSGGLSRRHVFLLEGEPGTGKTTVALHFLQAGALAGEVCLYITLSETDRELREGAMSHGWELGKNIVIFELTPPESLLNAENHQSLLYSSDLELGEATRQIFEVVERVKPTRVVIDSLSEIRLLAQSSLRYRRQILSIKHYFARFDATVLLLDDLTTEALDKTVHSVAHGVIRLEELNPNYGAERRRLRVVKYRGQKYRGGFHDFTIMADGIHVFPRLVAAEHRNQYKREVVSSGIVELDSLLGGGIDSGSSTLILGPAGTGKSLISMVFAAAAVARGERVGLFIFDEEMGLLFNRMNKLGIDLVALQETGNLLIEQVDAAELSPGEFAHRVRSCVDKKQIKTVVIDSINGYQAAMPEENALVLHMHELLLYLNRQGASTFMTVAQHGLVGDMRAPVDITYLADTVILLRYFEATGQVRRAISIIKKRTGTHESTIREYRISSNGLKIGAPLEAFQGVLRGVPHYFGENKPLLPDDEV</sequence>
<protein>
    <recommendedName>
        <fullName evidence="1">non-specific serine/threonine protein kinase</fullName>
        <ecNumber evidence="1">2.7.11.1</ecNumber>
    </recommendedName>
</protein>
<dbReference type="PRINTS" id="PR01874">
    <property type="entry name" value="DNAREPAIRADA"/>
</dbReference>
<reference evidence="8 9" key="1">
    <citation type="submission" date="2014-07" db="EMBL/GenBank/DDBJ databases">
        <title>Draft Genome Sequences of Environmental Pseudomonas syringae strains.</title>
        <authorList>
            <person name="Baltrus D.A."/>
            <person name="Berge O."/>
            <person name="Morris C."/>
        </authorList>
    </citation>
    <scope>NUCLEOTIDE SEQUENCE [LARGE SCALE GENOMIC DNA]</scope>
    <source>
        <strain evidence="8 9">CEB003</strain>
    </source>
</reference>
<dbReference type="CDD" id="cd19487">
    <property type="entry name" value="KaiC-like_C"/>
    <property type="match status" value="1"/>
</dbReference>
<dbReference type="PIRSF" id="PIRSF039117">
    <property type="entry name" value="KaiC"/>
    <property type="match status" value="1"/>
</dbReference>
<keyword evidence="2" id="KW-0597">Phosphoprotein</keyword>
<dbReference type="Gene3D" id="3.40.50.300">
    <property type="entry name" value="P-loop containing nucleotide triphosphate hydrolases"/>
    <property type="match status" value="2"/>
</dbReference>
<feature type="domain" description="KaiC" evidence="7">
    <location>
        <begin position="246"/>
        <end position="478"/>
    </location>
</feature>
<dbReference type="PATRIC" id="fig|317.174.peg.3094"/>
<evidence type="ECO:0000256" key="6">
    <source>
        <dbReference type="ARBA" id="ARBA00022801"/>
    </source>
</evidence>
<evidence type="ECO:0000256" key="1">
    <source>
        <dbReference type="ARBA" id="ARBA00012513"/>
    </source>
</evidence>
<evidence type="ECO:0000256" key="2">
    <source>
        <dbReference type="ARBA" id="ARBA00022553"/>
    </source>
</evidence>
<dbReference type="GO" id="GO:0016787">
    <property type="term" value="F:hydrolase activity"/>
    <property type="evidence" value="ECO:0007669"/>
    <property type="project" value="UniProtKB-KW"/>
</dbReference>
<name>A0A085V5P9_PSESX</name>
<dbReference type="InterPro" id="IPR030665">
    <property type="entry name" value="KaiC"/>
</dbReference>
<dbReference type="RefSeq" id="WP_044901698.1">
    <property type="nucleotide sequence ID" value="NZ_JPQT01000108.1"/>
</dbReference>
<dbReference type="GO" id="GO:0004674">
    <property type="term" value="F:protein serine/threonine kinase activity"/>
    <property type="evidence" value="ECO:0007669"/>
    <property type="project" value="UniProtKB-EC"/>
</dbReference>
<dbReference type="InterPro" id="IPR010624">
    <property type="entry name" value="KaiC_dom"/>
</dbReference>
<evidence type="ECO:0000313" key="8">
    <source>
        <dbReference type="EMBL" id="KFE50762.1"/>
    </source>
</evidence>
<keyword evidence="6" id="KW-0378">Hydrolase</keyword>
<accession>A0A085V5P9</accession>
<dbReference type="EMBL" id="JPQT01000108">
    <property type="protein sequence ID" value="KFE50762.1"/>
    <property type="molecule type" value="Genomic_DNA"/>
</dbReference>
<evidence type="ECO:0000313" key="9">
    <source>
        <dbReference type="Proteomes" id="UP000028643"/>
    </source>
</evidence>
<feature type="domain" description="KaiC" evidence="7">
    <location>
        <begin position="4"/>
        <end position="244"/>
    </location>
</feature>
<dbReference type="InterPro" id="IPR014774">
    <property type="entry name" value="KaiC-like_dom"/>
</dbReference>
<gene>
    <name evidence="8" type="ORF">IV02_15150</name>
</gene>
<organism evidence="8 9">
    <name type="scientific">Pseudomonas syringae</name>
    <dbReference type="NCBI Taxonomy" id="317"/>
    <lineage>
        <taxon>Bacteria</taxon>
        <taxon>Pseudomonadati</taxon>
        <taxon>Pseudomonadota</taxon>
        <taxon>Gammaproteobacteria</taxon>
        <taxon>Pseudomonadales</taxon>
        <taxon>Pseudomonadaceae</taxon>
        <taxon>Pseudomonas</taxon>
    </lineage>
</organism>
<dbReference type="AlphaFoldDB" id="A0A085V5P9"/>
<dbReference type="InterPro" id="IPR051347">
    <property type="entry name" value="Circadian_clock_KaiC-rel"/>
</dbReference>
<dbReference type="PANTHER" id="PTHR42926">
    <property type="match status" value="1"/>
</dbReference>
<proteinExistence type="predicted"/>
<dbReference type="InterPro" id="IPR003593">
    <property type="entry name" value="AAA+_ATPase"/>
</dbReference>
<dbReference type="GO" id="GO:0005524">
    <property type="term" value="F:ATP binding"/>
    <property type="evidence" value="ECO:0007669"/>
    <property type="project" value="InterPro"/>
</dbReference>
<evidence type="ECO:0000256" key="4">
    <source>
        <dbReference type="ARBA" id="ARBA00022737"/>
    </source>
</evidence>
<evidence type="ECO:0000256" key="3">
    <source>
        <dbReference type="ARBA" id="ARBA00022679"/>
    </source>
</evidence>
<dbReference type="Pfam" id="PF06745">
    <property type="entry name" value="ATPase"/>
    <property type="match status" value="2"/>
</dbReference>
<dbReference type="InterPro" id="IPR027417">
    <property type="entry name" value="P-loop_NTPase"/>
</dbReference>
<dbReference type="Proteomes" id="UP000028643">
    <property type="component" value="Unassembled WGS sequence"/>
</dbReference>
<comment type="caution">
    <text evidence="8">The sequence shown here is derived from an EMBL/GenBank/DDBJ whole genome shotgun (WGS) entry which is preliminary data.</text>
</comment>
<dbReference type="PROSITE" id="PS51146">
    <property type="entry name" value="KAIC"/>
    <property type="match status" value="2"/>
</dbReference>
<evidence type="ECO:0000259" key="7">
    <source>
        <dbReference type="PROSITE" id="PS51146"/>
    </source>
</evidence>